<dbReference type="SUPFAM" id="SSF101898">
    <property type="entry name" value="NHL repeat"/>
    <property type="match status" value="1"/>
</dbReference>
<feature type="compositionally biased region" description="Low complexity" evidence="3">
    <location>
        <begin position="346"/>
        <end position="361"/>
    </location>
</feature>
<feature type="compositionally biased region" description="Low complexity" evidence="3">
    <location>
        <begin position="322"/>
        <end position="331"/>
    </location>
</feature>
<name>A0A6P4ZN71_BRABE</name>
<feature type="compositionally biased region" description="Polar residues" evidence="3">
    <location>
        <begin position="99"/>
        <end position="114"/>
    </location>
</feature>
<dbReference type="InterPro" id="IPR050952">
    <property type="entry name" value="TRIM-NHL_E3_ligases"/>
</dbReference>
<sequence length="765" mass="81298">MADSHEAPEFIEETTFIEDSTSRGSGRFSAVHYRKVPSPVPGQTPGKPARLCGKTPGDPSGPSRETSELSFRRSGFGQTTGLPSSRSGQTTDREISPRRSGQTTGLPSSHSGQATGHEIPPRRSGSLMTTEVSSRGSGQTTDREISPRRSGQTSGLPSSRSGQATDHETLSRHSGQSFGLPSRRSGQTSGLPSSRSGQATDHYLSPRRSGQFNDHELPSRRSGQDSGLPSNRSGQATGHGPPSRHSGKNPSGPSRHEAEGQTPAGRFVLPKERDVKMAGVYRHRLRREDLNKIPLNPMYRADLPSGPDGSVDGQQETTPKEAGGPSQAGATSSGGPGGQGHGAAQGHGPRAGLAAAGPATHTYEDGDTFHQGLGKPLGRAAGRAPPVPSTPRPGGRTAAAHTYENGDQFRQGLGPPLNRDVLGAPPIPSTPRPGGGPHVPGGPQVPGGQQVPLNPLQNPQDILRQLRPNPMYSSNHAPLPPQETSDQGSKTYVIPFVDESGPGKLRAVRGVAVSADNKIWVADPYQARIQVYSMVGGFLHEFPQKAPSGYPGKEPYQVSIDRDGHIWVLMNGYPHSPSTVVQLDREGRLKTKFDLPEAAPGVAFHGMTVGFHVYVTWSDGYNGGLQAFRPDGNLLWEVGQQPQVPRARMATPTHVATDGNGKIYVSDVNTHIIYIFDEDGKYTGRFGGPGTSGGDLNRPEGICVDPTSGHVLVADYFNKRVVVYTSQGRYVRHITINGHPDAIAVGPSGQLVVDKSDAIIVFTRY</sequence>
<evidence type="ECO:0000256" key="3">
    <source>
        <dbReference type="SAM" id="MobiDB-lite"/>
    </source>
</evidence>
<dbReference type="GO" id="GO:0043161">
    <property type="term" value="P:proteasome-mediated ubiquitin-dependent protein catabolic process"/>
    <property type="evidence" value="ECO:0007669"/>
    <property type="project" value="TreeGrafter"/>
</dbReference>
<evidence type="ECO:0000256" key="1">
    <source>
        <dbReference type="ARBA" id="ARBA00022737"/>
    </source>
</evidence>
<reference evidence="5" key="1">
    <citation type="submission" date="2025-08" db="UniProtKB">
        <authorList>
            <consortium name="RefSeq"/>
        </authorList>
    </citation>
    <scope>IDENTIFICATION</scope>
    <source>
        <tissue evidence="5">Gonad</tissue>
    </source>
</reference>
<feature type="compositionally biased region" description="Polar residues" evidence="3">
    <location>
        <begin position="172"/>
        <end position="199"/>
    </location>
</feature>
<dbReference type="KEGG" id="bbel:109480448"/>
<feature type="repeat" description="NHL" evidence="2">
    <location>
        <begin position="683"/>
        <end position="727"/>
    </location>
</feature>
<dbReference type="PANTHER" id="PTHR24104">
    <property type="entry name" value="E3 UBIQUITIN-PROTEIN LIGASE NHLRC1-RELATED"/>
    <property type="match status" value="1"/>
</dbReference>
<feature type="compositionally biased region" description="Polar residues" evidence="3">
    <location>
        <begin position="471"/>
        <end position="488"/>
    </location>
</feature>
<accession>A0A6P4ZN71</accession>
<dbReference type="RefSeq" id="XP_019638198.1">
    <property type="nucleotide sequence ID" value="XM_019782639.1"/>
</dbReference>
<keyword evidence="4" id="KW-1185">Reference proteome</keyword>
<evidence type="ECO:0000313" key="5">
    <source>
        <dbReference type="RefSeq" id="XP_019638198.1"/>
    </source>
</evidence>
<feature type="compositionally biased region" description="Gly residues" evidence="3">
    <location>
        <begin position="332"/>
        <end position="345"/>
    </location>
</feature>
<feature type="region of interest" description="Disordered" evidence="3">
    <location>
        <begin position="1"/>
        <end position="488"/>
    </location>
</feature>
<dbReference type="Gene3D" id="2.120.10.30">
    <property type="entry name" value="TolB, C-terminal domain"/>
    <property type="match status" value="1"/>
</dbReference>
<dbReference type="PROSITE" id="PS51125">
    <property type="entry name" value="NHL"/>
    <property type="match status" value="1"/>
</dbReference>
<protein>
    <submittedName>
        <fullName evidence="5">Collagen alpha-1(III) chain-like</fullName>
    </submittedName>
</protein>
<dbReference type="GO" id="GO:0061630">
    <property type="term" value="F:ubiquitin protein ligase activity"/>
    <property type="evidence" value="ECO:0007669"/>
    <property type="project" value="TreeGrafter"/>
</dbReference>
<dbReference type="GO" id="GO:0000209">
    <property type="term" value="P:protein polyubiquitination"/>
    <property type="evidence" value="ECO:0007669"/>
    <property type="project" value="TreeGrafter"/>
</dbReference>
<dbReference type="InterPro" id="IPR011042">
    <property type="entry name" value="6-blade_b-propeller_TolB-like"/>
</dbReference>
<dbReference type="Pfam" id="PF17170">
    <property type="entry name" value="DUF5128"/>
    <property type="match status" value="1"/>
</dbReference>
<gene>
    <name evidence="5" type="primary">LOC109480448</name>
</gene>
<feature type="compositionally biased region" description="Polar residues" evidence="3">
    <location>
        <begin position="126"/>
        <end position="140"/>
    </location>
</feature>
<dbReference type="OrthoDB" id="10020332at2759"/>
<feature type="compositionally biased region" description="Polar residues" evidence="3">
    <location>
        <begin position="149"/>
        <end position="164"/>
    </location>
</feature>
<proteinExistence type="predicted"/>
<evidence type="ECO:0000313" key="4">
    <source>
        <dbReference type="Proteomes" id="UP000515135"/>
    </source>
</evidence>
<feature type="compositionally biased region" description="Basic and acidic residues" evidence="3">
    <location>
        <begin position="213"/>
        <end position="223"/>
    </location>
</feature>
<organism evidence="4 5">
    <name type="scientific">Branchiostoma belcheri</name>
    <name type="common">Amphioxus</name>
    <dbReference type="NCBI Taxonomy" id="7741"/>
    <lineage>
        <taxon>Eukaryota</taxon>
        <taxon>Metazoa</taxon>
        <taxon>Chordata</taxon>
        <taxon>Cephalochordata</taxon>
        <taxon>Leptocardii</taxon>
        <taxon>Amphioxiformes</taxon>
        <taxon>Branchiostomatidae</taxon>
        <taxon>Branchiostoma</taxon>
    </lineage>
</organism>
<feature type="compositionally biased region" description="Polar residues" evidence="3">
    <location>
        <begin position="76"/>
        <end position="90"/>
    </location>
</feature>
<evidence type="ECO:0000256" key="2">
    <source>
        <dbReference type="PROSITE-ProRule" id="PRU00504"/>
    </source>
</evidence>
<dbReference type="Proteomes" id="UP000515135">
    <property type="component" value="Unplaced"/>
</dbReference>
<dbReference type="PANTHER" id="PTHR24104:SF50">
    <property type="entry name" value="SMP-30_GLUCONOLACTONASE_LRE-LIKE REGION DOMAIN-CONTAINING PROTEIN"/>
    <property type="match status" value="1"/>
</dbReference>
<feature type="compositionally biased region" description="Low complexity" evidence="3">
    <location>
        <begin position="446"/>
        <end position="460"/>
    </location>
</feature>
<dbReference type="AlphaFoldDB" id="A0A6P4ZN71"/>
<keyword evidence="1" id="KW-0677">Repeat</keyword>
<dbReference type="InterPro" id="IPR001258">
    <property type="entry name" value="NHL_repeat"/>
</dbReference>
<feature type="compositionally biased region" description="Polar residues" evidence="3">
    <location>
        <begin position="224"/>
        <end position="236"/>
    </location>
</feature>
<dbReference type="GeneID" id="109480448"/>
<dbReference type="CDD" id="cd05819">
    <property type="entry name" value="NHL"/>
    <property type="match status" value="1"/>
</dbReference>